<evidence type="ECO:0000313" key="1">
    <source>
        <dbReference type="EMBL" id="KAK4787120.1"/>
    </source>
</evidence>
<dbReference type="PANTHER" id="PTHR34659">
    <property type="entry name" value="BNAA05G11610D PROTEIN"/>
    <property type="match status" value="1"/>
</dbReference>
<proteinExistence type="predicted"/>
<dbReference type="GO" id="GO:0061908">
    <property type="term" value="C:phagophore"/>
    <property type="evidence" value="ECO:0007669"/>
    <property type="project" value="TreeGrafter"/>
</dbReference>
<gene>
    <name evidence="1" type="ORF">SAY86_010953</name>
</gene>
<protein>
    <submittedName>
        <fullName evidence="1">Uncharacterized protein</fullName>
    </submittedName>
</protein>
<dbReference type="GO" id="GO:0006950">
    <property type="term" value="P:response to stress"/>
    <property type="evidence" value="ECO:0007669"/>
    <property type="project" value="TreeGrafter"/>
</dbReference>
<dbReference type="InterPro" id="IPR053273">
    <property type="entry name" value="CST_Regulator"/>
</dbReference>
<name>A0AAN7LT36_TRANT</name>
<sequence length="119" mass="13632">MVLSLKFPYDFYLFSTECAILYPFDEVRLGESCFFVNGDELQFVTPPSKGRPCKKKFGNVLSSRKRVSRAQEYKQLAAQFANNAKCHDECISSQAFIHHFILDGERNLGRSCYMGKNSL</sequence>
<evidence type="ECO:0000313" key="2">
    <source>
        <dbReference type="Proteomes" id="UP001346149"/>
    </source>
</evidence>
<accession>A0AAN7LT36</accession>
<reference evidence="1 2" key="1">
    <citation type="journal article" date="2023" name="Hortic Res">
        <title>Pangenome of water caltrop reveals structural variations and asymmetric subgenome divergence after allopolyploidization.</title>
        <authorList>
            <person name="Zhang X."/>
            <person name="Chen Y."/>
            <person name="Wang L."/>
            <person name="Yuan Y."/>
            <person name="Fang M."/>
            <person name="Shi L."/>
            <person name="Lu R."/>
            <person name="Comes H.P."/>
            <person name="Ma Y."/>
            <person name="Chen Y."/>
            <person name="Huang G."/>
            <person name="Zhou Y."/>
            <person name="Zheng Z."/>
            <person name="Qiu Y."/>
        </authorList>
    </citation>
    <scope>NUCLEOTIDE SEQUENCE [LARGE SCALE GENOMIC DNA]</scope>
    <source>
        <strain evidence="1">F231</strain>
    </source>
</reference>
<dbReference type="Proteomes" id="UP001346149">
    <property type="component" value="Unassembled WGS sequence"/>
</dbReference>
<dbReference type="PANTHER" id="PTHR34659:SF1">
    <property type="entry name" value="PROTEIN EGT2"/>
    <property type="match status" value="1"/>
</dbReference>
<keyword evidence="2" id="KW-1185">Reference proteome</keyword>
<dbReference type="EMBL" id="JAXQNO010000012">
    <property type="protein sequence ID" value="KAK4787120.1"/>
    <property type="molecule type" value="Genomic_DNA"/>
</dbReference>
<comment type="caution">
    <text evidence="1">The sequence shown here is derived from an EMBL/GenBank/DDBJ whole genome shotgun (WGS) entry which is preliminary data.</text>
</comment>
<dbReference type="GO" id="GO:0005776">
    <property type="term" value="C:autophagosome"/>
    <property type="evidence" value="ECO:0007669"/>
    <property type="project" value="TreeGrafter"/>
</dbReference>
<organism evidence="1 2">
    <name type="scientific">Trapa natans</name>
    <name type="common">Water chestnut</name>
    <dbReference type="NCBI Taxonomy" id="22666"/>
    <lineage>
        <taxon>Eukaryota</taxon>
        <taxon>Viridiplantae</taxon>
        <taxon>Streptophyta</taxon>
        <taxon>Embryophyta</taxon>
        <taxon>Tracheophyta</taxon>
        <taxon>Spermatophyta</taxon>
        <taxon>Magnoliopsida</taxon>
        <taxon>eudicotyledons</taxon>
        <taxon>Gunneridae</taxon>
        <taxon>Pentapetalae</taxon>
        <taxon>rosids</taxon>
        <taxon>malvids</taxon>
        <taxon>Myrtales</taxon>
        <taxon>Lythraceae</taxon>
        <taxon>Trapa</taxon>
    </lineage>
</organism>
<dbReference type="AlphaFoldDB" id="A0AAN7LT36"/>